<feature type="region of interest" description="Disordered" evidence="1">
    <location>
        <begin position="85"/>
        <end position="106"/>
    </location>
</feature>
<dbReference type="Proteomes" id="UP000294927">
    <property type="component" value="Unassembled WGS sequence"/>
</dbReference>
<dbReference type="RefSeq" id="WP_133902114.1">
    <property type="nucleotide sequence ID" value="NZ_SOCP01000003.1"/>
</dbReference>
<accession>A0A4R7VXV8</accession>
<keyword evidence="3" id="KW-1185">Reference proteome</keyword>
<organism evidence="2 3">
    <name type="scientific">Actinophytocola oryzae</name>
    <dbReference type="NCBI Taxonomy" id="502181"/>
    <lineage>
        <taxon>Bacteria</taxon>
        <taxon>Bacillati</taxon>
        <taxon>Actinomycetota</taxon>
        <taxon>Actinomycetes</taxon>
        <taxon>Pseudonocardiales</taxon>
        <taxon>Pseudonocardiaceae</taxon>
    </lineage>
</organism>
<comment type="caution">
    <text evidence="2">The sequence shown here is derived from an EMBL/GenBank/DDBJ whole genome shotgun (WGS) entry which is preliminary data.</text>
</comment>
<reference evidence="2 3" key="1">
    <citation type="submission" date="2019-03" db="EMBL/GenBank/DDBJ databases">
        <title>Genomic Encyclopedia of Archaeal and Bacterial Type Strains, Phase II (KMG-II): from individual species to whole genera.</title>
        <authorList>
            <person name="Goeker M."/>
        </authorList>
    </citation>
    <scope>NUCLEOTIDE SEQUENCE [LARGE SCALE GENOMIC DNA]</scope>
    <source>
        <strain evidence="2 3">DSM 45499</strain>
    </source>
</reference>
<dbReference type="AlphaFoldDB" id="A0A4R7VXV8"/>
<feature type="compositionally biased region" description="Basic and acidic residues" evidence="1">
    <location>
        <begin position="93"/>
        <end position="105"/>
    </location>
</feature>
<protein>
    <submittedName>
        <fullName evidence="2">Uncharacterized protein</fullName>
    </submittedName>
</protein>
<sequence length="246" mass="27307">MALEPANFQIQHDVLDAAAGTQVPRQSSALGDTRQALLSRTVDPSAFGDVDFSAQAGQNHQNNIQRGADGLENSKQRLDGIGQNIARTTQETRGLDDRQAKDQREQTAQITEVADKQGQRDKAMSVLDGIIKKNPVSVAAVARRQLQRWTDNTGWSDWARNFQSGNIGDHYEKDAAELLAKPPTDANLRSLADSETKFWQSPEGSTLGGWASADWRYDRLIDGRTWWLNEMPADRANDIRTQLGLH</sequence>
<dbReference type="EMBL" id="SOCP01000003">
    <property type="protein sequence ID" value="TDV54996.1"/>
    <property type="molecule type" value="Genomic_DNA"/>
</dbReference>
<evidence type="ECO:0000313" key="3">
    <source>
        <dbReference type="Proteomes" id="UP000294927"/>
    </source>
</evidence>
<evidence type="ECO:0000256" key="1">
    <source>
        <dbReference type="SAM" id="MobiDB-lite"/>
    </source>
</evidence>
<dbReference type="OrthoDB" id="3687974at2"/>
<proteinExistence type="predicted"/>
<evidence type="ECO:0000313" key="2">
    <source>
        <dbReference type="EMBL" id="TDV54996.1"/>
    </source>
</evidence>
<gene>
    <name evidence="2" type="ORF">CLV71_103237</name>
</gene>
<name>A0A4R7VXV8_9PSEU</name>